<dbReference type="PROSITE" id="PS51471">
    <property type="entry name" value="FE2OG_OXY"/>
    <property type="match status" value="1"/>
</dbReference>
<keyword evidence="4" id="KW-0223">Dioxygenase</keyword>
<sequence length="302" mass="33158">MSSQSRSASASATTLRQPVTPELRAWIIEQAEAGFTGPVVLQSMLDAGWDEAVAVHAMETVLTDALRDKTQPGSAGAAAPKTAQRPIPEPDLSQSPARIDVGDREVEVLMSLHAPRVVLFGNLLSPEECDALIAAAEPRMARSLTVATRTGGEEVNDDRTSDGMFFQRGENDVVARLEARIAQLVRWPVENGEGLQVLHYRPGAEYKPHYDYFDPEEPGTPTILRRGGQRVATLVIYLNDPEQGGGTTFPDVQLEVAPRRGNAVFFSYDRPHPGTRSLHGGAPVIRGEKWIATKWLREREFR</sequence>
<dbReference type="PANTHER" id="PTHR10869">
    <property type="entry name" value="PROLYL 4-HYDROXYLASE ALPHA SUBUNIT"/>
    <property type="match status" value="1"/>
</dbReference>
<keyword evidence="2" id="KW-0479">Metal-binding</keyword>
<dbReference type="GO" id="GO:0031418">
    <property type="term" value="F:L-ascorbic acid binding"/>
    <property type="evidence" value="ECO:0007669"/>
    <property type="project" value="UniProtKB-KW"/>
</dbReference>
<dbReference type="PANTHER" id="PTHR10869:SF246">
    <property type="entry name" value="TRANSMEMBRANE PROLYL 4-HYDROXYLASE"/>
    <property type="match status" value="1"/>
</dbReference>
<evidence type="ECO:0000256" key="6">
    <source>
        <dbReference type="ARBA" id="ARBA00023004"/>
    </source>
</evidence>
<proteinExistence type="predicted"/>
<accession>A0A1I2CY37</accession>
<gene>
    <name evidence="9" type="ORF">SAMN04489711_104370</name>
</gene>
<dbReference type="InterPro" id="IPR044862">
    <property type="entry name" value="Pro_4_hyd_alph_FE2OG_OXY"/>
</dbReference>
<dbReference type="GO" id="GO:0004656">
    <property type="term" value="F:procollagen-proline 4-dioxygenase activity"/>
    <property type="evidence" value="ECO:0007669"/>
    <property type="project" value="TreeGrafter"/>
</dbReference>
<name>A0A1I2CY37_9BURK</name>
<organism evidence="9 10">
    <name type="scientific">Paracidovorax wautersii</name>
    <dbReference type="NCBI Taxonomy" id="1177982"/>
    <lineage>
        <taxon>Bacteria</taxon>
        <taxon>Pseudomonadati</taxon>
        <taxon>Pseudomonadota</taxon>
        <taxon>Betaproteobacteria</taxon>
        <taxon>Burkholderiales</taxon>
        <taxon>Comamonadaceae</taxon>
        <taxon>Paracidovorax</taxon>
    </lineage>
</organism>
<dbReference type="Pfam" id="PF13640">
    <property type="entry name" value="2OG-FeII_Oxy_3"/>
    <property type="match status" value="1"/>
</dbReference>
<feature type="domain" description="Fe2OG dioxygenase" evidence="8">
    <location>
        <begin position="191"/>
        <end position="298"/>
    </location>
</feature>
<evidence type="ECO:0000256" key="2">
    <source>
        <dbReference type="ARBA" id="ARBA00022723"/>
    </source>
</evidence>
<keyword evidence="10" id="KW-1185">Reference proteome</keyword>
<feature type="region of interest" description="Disordered" evidence="7">
    <location>
        <begin position="69"/>
        <end position="97"/>
    </location>
</feature>
<dbReference type="GO" id="GO:0005506">
    <property type="term" value="F:iron ion binding"/>
    <property type="evidence" value="ECO:0007669"/>
    <property type="project" value="InterPro"/>
</dbReference>
<protein>
    <submittedName>
        <fullName evidence="9">Prolyl 4-hydroxylase</fullName>
    </submittedName>
</protein>
<reference evidence="10" key="1">
    <citation type="submission" date="2016-10" db="EMBL/GenBank/DDBJ databases">
        <authorList>
            <person name="Varghese N."/>
            <person name="Submissions S."/>
        </authorList>
    </citation>
    <scope>NUCLEOTIDE SEQUENCE [LARGE SCALE GENOMIC DNA]</scope>
    <source>
        <strain evidence="10">DSM 27981</strain>
    </source>
</reference>
<dbReference type="Gene3D" id="2.60.120.620">
    <property type="entry name" value="q2cbj1_9rhob like domain"/>
    <property type="match status" value="1"/>
</dbReference>
<dbReference type="SMART" id="SM00702">
    <property type="entry name" value="P4Hc"/>
    <property type="match status" value="1"/>
</dbReference>
<evidence type="ECO:0000256" key="4">
    <source>
        <dbReference type="ARBA" id="ARBA00022964"/>
    </source>
</evidence>
<dbReference type="STRING" id="1177982.SAMN04489711_104370"/>
<dbReference type="EMBL" id="FONX01000004">
    <property type="protein sequence ID" value="SFE73211.1"/>
    <property type="molecule type" value="Genomic_DNA"/>
</dbReference>
<evidence type="ECO:0000313" key="9">
    <source>
        <dbReference type="EMBL" id="SFE73211.1"/>
    </source>
</evidence>
<dbReference type="OrthoDB" id="269774at2"/>
<keyword evidence="3" id="KW-0847">Vitamin C</keyword>
<evidence type="ECO:0000313" key="10">
    <source>
        <dbReference type="Proteomes" id="UP000199119"/>
    </source>
</evidence>
<keyword evidence="5" id="KW-0560">Oxidoreductase</keyword>
<evidence type="ECO:0000259" key="8">
    <source>
        <dbReference type="PROSITE" id="PS51471"/>
    </source>
</evidence>
<evidence type="ECO:0000256" key="3">
    <source>
        <dbReference type="ARBA" id="ARBA00022896"/>
    </source>
</evidence>
<comment type="cofactor">
    <cofactor evidence="1">
        <name>L-ascorbate</name>
        <dbReference type="ChEBI" id="CHEBI:38290"/>
    </cofactor>
</comment>
<dbReference type="InterPro" id="IPR005123">
    <property type="entry name" value="Oxoglu/Fe-dep_dioxygenase_dom"/>
</dbReference>
<dbReference type="RefSeq" id="WP_092939220.1">
    <property type="nucleotide sequence ID" value="NZ_FONX01000004.1"/>
</dbReference>
<dbReference type="AlphaFoldDB" id="A0A1I2CY37"/>
<dbReference type="InterPro" id="IPR045054">
    <property type="entry name" value="P4HA-like"/>
</dbReference>
<keyword evidence="6" id="KW-0408">Iron</keyword>
<dbReference type="InterPro" id="IPR006620">
    <property type="entry name" value="Pro_4_hyd_alph"/>
</dbReference>
<dbReference type="Proteomes" id="UP000199119">
    <property type="component" value="Unassembled WGS sequence"/>
</dbReference>
<evidence type="ECO:0000256" key="5">
    <source>
        <dbReference type="ARBA" id="ARBA00023002"/>
    </source>
</evidence>
<evidence type="ECO:0000256" key="7">
    <source>
        <dbReference type="SAM" id="MobiDB-lite"/>
    </source>
</evidence>
<evidence type="ECO:0000256" key="1">
    <source>
        <dbReference type="ARBA" id="ARBA00001961"/>
    </source>
</evidence>